<comment type="caution">
    <text evidence="1">The sequence shown here is derived from an EMBL/GenBank/DDBJ whole genome shotgun (WGS) entry which is preliminary data.</text>
</comment>
<reference evidence="1 2" key="1">
    <citation type="submission" date="2017-05" db="EMBL/GenBank/DDBJ databases">
        <title>The draft genome sequence of Idiomarina salinarum WNB302.</title>
        <authorList>
            <person name="Sun Y."/>
            <person name="Chen B."/>
            <person name="Du Z."/>
        </authorList>
    </citation>
    <scope>NUCLEOTIDE SEQUENCE [LARGE SCALE GENOMIC DNA]</scope>
    <source>
        <strain evidence="1 2">WNB302</strain>
    </source>
</reference>
<dbReference type="RefSeq" id="WP_094968239.1">
    <property type="nucleotide sequence ID" value="NZ_NGJN01000004.1"/>
</dbReference>
<dbReference type="EMBL" id="NGJN01000004">
    <property type="protein sequence ID" value="OZV68475.1"/>
    <property type="molecule type" value="Genomic_DNA"/>
</dbReference>
<gene>
    <name evidence="1" type="ORF">CA834_08330</name>
</gene>
<dbReference type="OrthoDB" id="1179464at2"/>
<evidence type="ECO:0000313" key="2">
    <source>
        <dbReference type="Proteomes" id="UP000216840"/>
    </source>
</evidence>
<sequence length="208" mass="24556">MVYRCFVFRGQVVGLAFFVLWLCWPFQVLHAQDYEPGYIVLNTNDTLYGSIKNRNDGALYKKIRFKDKHGKVNRYTAENLLGYKAGIYTYESLWYREESQFFKFDYYSRPGYGEKVFLKVLAKGHLSCYAKEFIHDDNDYVDEFELFLRNGDQTMARATQGIFGLKKKRLTGYFWDCPKLVEKINNNTITKPLDVVTYYNEFCGPVKN</sequence>
<organism evidence="1 2">
    <name type="scientific">Winogradskyella aurantia</name>
    <dbReference type="NCBI Taxonomy" id="1915063"/>
    <lineage>
        <taxon>Bacteria</taxon>
        <taxon>Pseudomonadati</taxon>
        <taxon>Bacteroidota</taxon>
        <taxon>Flavobacteriia</taxon>
        <taxon>Flavobacteriales</taxon>
        <taxon>Flavobacteriaceae</taxon>
        <taxon>Winogradskyella</taxon>
    </lineage>
</organism>
<dbReference type="AlphaFoldDB" id="A0A265UT35"/>
<protein>
    <submittedName>
        <fullName evidence="1">Uncharacterized protein</fullName>
    </submittedName>
</protein>
<dbReference type="Proteomes" id="UP000216840">
    <property type="component" value="Unassembled WGS sequence"/>
</dbReference>
<proteinExistence type="predicted"/>
<keyword evidence="2" id="KW-1185">Reference proteome</keyword>
<name>A0A265UT35_9FLAO</name>
<accession>A0A265UT35</accession>
<evidence type="ECO:0000313" key="1">
    <source>
        <dbReference type="EMBL" id="OZV68475.1"/>
    </source>
</evidence>